<protein>
    <submittedName>
        <fullName evidence="9">Aldo-keto reductase family 1 member C23-like protein</fullName>
    </submittedName>
</protein>
<dbReference type="SUPFAM" id="SSF51430">
    <property type="entry name" value="NAD(P)-linked oxidoreductase"/>
    <property type="match status" value="1"/>
</dbReference>
<feature type="binding site" evidence="5">
    <location>
        <position position="119"/>
    </location>
    <ligand>
        <name>substrate</name>
    </ligand>
</feature>
<sequence>MTDLRPSHSVKLNDGHCMPKLGFGTYTTEDTPKSKAGEATRVAIDVGFCHIDAACFYQNEEEVGQAIREKIADGTVKREDIFYTTKLWHTFMRPELVRPALERSLKKLGLDYVDLFVIHEPFAMKPGEELLPRDANGKFIFDTVDLCDTWEALEKCKDEGLTRSIGVSNFNHQQLELILSEPGLKYKPVCNQVECHPYLNQSKLLAFCKPKDIVLVAYGTLGSSRDPRWVDKDSPHLLEDPVLKAIAKKHGRSPGQVALRFQLQRGVVVLAKSFNEKRIRENFQVFDFELAPEDMKAIEGLNRNFRYLPLKFVTDHPNYPFFLKNIDCELLHITTGISFI</sequence>
<evidence type="ECO:0000256" key="6">
    <source>
        <dbReference type="PIRSR" id="PIRSR000097-3"/>
    </source>
</evidence>
<gene>
    <name evidence="9" type="primary">LOC103263300</name>
</gene>
<dbReference type="Proteomes" id="UP000189704">
    <property type="component" value="Unplaced"/>
</dbReference>
<dbReference type="RefSeq" id="XP_008059177.1">
    <property type="nucleotide sequence ID" value="XM_008060986.1"/>
</dbReference>
<feature type="site" description="Lowers pKa of active site Tyr" evidence="6">
    <location>
        <position position="86"/>
    </location>
</feature>
<dbReference type="GO" id="GO:0008202">
    <property type="term" value="P:steroid metabolic process"/>
    <property type="evidence" value="ECO:0007669"/>
    <property type="project" value="UniProtKB-ARBA"/>
</dbReference>
<organism evidence="8 9">
    <name type="scientific">Carlito syrichta</name>
    <name type="common">Philippine tarsier</name>
    <name type="synonym">Tarsius syrichta</name>
    <dbReference type="NCBI Taxonomy" id="1868482"/>
    <lineage>
        <taxon>Eukaryota</taxon>
        <taxon>Metazoa</taxon>
        <taxon>Chordata</taxon>
        <taxon>Craniata</taxon>
        <taxon>Vertebrata</taxon>
        <taxon>Euteleostomi</taxon>
        <taxon>Mammalia</taxon>
        <taxon>Eutheria</taxon>
        <taxon>Euarchontoglires</taxon>
        <taxon>Primates</taxon>
        <taxon>Haplorrhini</taxon>
        <taxon>Tarsiiformes</taxon>
        <taxon>Tarsiidae</taxon>
        <taxon>Carlito</taxon>
    </lineage>
</organism>
<feature type="domain" description="NADP-dependent oxidoreductase" evidence="7">
    <location>
        <begin position="20"/>
        <end position="302"/>
    </location>
</feature>
<evidence type="ECO:0000259" key="7">
    <source>
        <dbReference type="Pfam" id="PF00248"/>
    </source>
</evidence>
<dbReference type="CDD" id="cd19108">
    <property type="entry name" value="AKR_AKR1C1-35"/>
    <property type="match status" value="1"/>
</dbReference>
<keyword evidence="3" id="KW-0560">Oxidoreductase</keyword>
<dbReference type="GeneID" id="103263300"/>
<name>A0A1U7U1K0_CARSF</name>
<dbReference type="InterPro" id="IPR020471">
    <property type="entry name" value="AKR"/>
</dbReference>
<dbReference type="PROSITE" id="PS00063">
    <property type="entry name" value="ALDOKETO_REDUCTASE_3"/>
    <property type="match status" value="1"/>
</dbReference>
<feature type="active site" description="Proton donor" evidence="4">
    <location>
        <position position="57"/>
    </location>
</feature>
<keyword evidence="2" id="KW-0521">NADP</keyword>
<dbReference type="InterPro" id="IPR018170">
    <property type="entry name" value="Aldo/ket_reductase_CS"/>
</dbReference>
<proteinExistence type="inferred from homology"/>
<evidence type="ECO:0000313" key="9">
    <source>
        <dbReference type="RefSeq" id="XP_008059177.1"/>
    </source>
</evidence>
<keyword evidence="8" id="KW-1185">Reference proteome</keyword>
<dbReference type="KEGG" id="csyr:103263300"/>
<dbReference type="PROSITE" id="PS00062">
    <property type="entry name" value="ALDOKETO_REDUCTASE_2"/>
    <property type="match status" value="1"/>
</dbReference>
<dbReference type="AlphaFoldDB" id="A0A1U7U1K0"/>
<dbReference type="InterPro" id="IPR036812">
    <property type="entry name" value="NAD(P)_OxRdtase_dom_sf"/>
</dbReference>
<evidence type="ECO:0000256" key="4">
    <source>
        <dbReference type="PIRSR" id="PIRSR000097-1"/>
    </source>
</evidence>
<evidence type="ECO:0000256" key="1">
    <source>
        <dbReference type="ARBA" id="ARBA00007905"/>
    </source>
</evidence>
<dbReference type="GO" id="GO:0032787">
    <property type="term" value="P:monocarboxylic acid metabolic process"/>
    <property type="evidence" value="ECO:0007669"/>
    <property type="project" value="UniProtKB-ARBA"/>
</dbReference>
<comment type="similarity">
    <text evidence="1">Belongs to the aldo/keto reductase family.</text>
</comment>
<dbReference type="FunFam" id="3.20.20.100:FF:000003">
    <property type="entry name" value="Aldo-keto reductase family 1 member C3"/>
    <property type="match status" value="1"/>
</dbReference>
<evidence type="ECO:0000256" key="2">
    <source>
        <dbReference type="ARBA" id="ARBA00022857"/>
    </source>
</evidence>
<accession>A0A1U7U1K0</accession>
<dbReference type="PANTHER" id="PTHR11732">
    <property type="entry name" value="ALDO/KETO REDUCTASE"/>
    <property type="match status" value="1"/>
</dbReference>
<dbReference type="OrthoDB" id="416253at2759"/>
<dbReference type="PRINTS" id="PR00069">
    <property type="entry name" value="ALDKETRDTASE"/>
</dbReference>
<dbReference type="Pfam" id="PF00248">
    <property type="entry name" value="Aldo_ket_red"/>
    <property type="match status" value="1"/>
</dbReference>
<dbReference type="InterPro" id="IPR023210">
    <property type="entry name" value="NADP_OxRdtase_dom"/>
</dbReference>
<dbReference type="GO" id="GO:0042445">
    <property type="term" value="P:hormone metabolic process"/>
    <property type="evidence" value="ECO:0007669"/>
    <property type="project" value="UniProtKB-ARBA"/>
</dbReference>
<reference evidence="9" key="1">
    <citation type="submission" date="2025-08" db="UniProtKB">
        <authorList>
            <consortium name="RefSeq"/>
        </authorList>
    </citation>
    <scope>IDENTIFICATION</scope>
</reference>
<evidence type="ECO:0000256" key="3">
    <source>
        <dbReference type="ARBA" id="ARBA00023002"/>
    </source>
</evidence>
<dbReference type="GO" id="GO:0006066">
    <property type="term" value="P:alcohol metabolic process"/>
    <property type="evidence" value="ECO:0007669"/>
    <property type="project" value="UniProtKB-ARBA"/>
</dbReference>
<dbReference type="GO" id="GO:0016491">
    <property type="term" value="F:oxidoreductase activity"/>
    <property type="evidence" value="ECO:0007669"/>
    <property type="project" value="UniProtKB-KW"/>
</dbReference>
<evidence type="ECO:0000256" key="5">
    <source>
        <dbReference type="PIRSR" id="PIRSR000097-2"/>
    </source>
</evidence>
<dbReference type="PIRSF" id="PIRSF000097">
    <property type="entry name" value="AKR"/>
    <property type="match status" value="1"/>
</dbReference>
<dbReference type="InterPro" id="IPR044482">
    <property type="entry name" value="AKR1C"/>
</dbReference>
<dbReference type="Gene3D" id="3.20.20.100">
    <property type="entry name" value="NADP-dependent oxidoreductase domain"/>
    <property type="match status" value="1"/>
</dbReference>
<evidence type="ECO:0000313" key="8">
    <source>
        <dbReference type="Proteomes" id="UP000189704"/>
    </source>
</evidence>